<dbReference type="InParanoid" id="A0A517SB88"/>
<dbReference type="KEGG" id="ccos:Pan44_13960"/>
<dbReference type="Proteomes" id="UP000315700">
    <property type="component" value="Chromosome"/>
</dbReference>
<keyword evidence="2" id="KW-0808">Transferase</keyword>
<dbReference type="InterPro" id="IPR029063">
    <property type="entry name" value="SAM-dependent_MTases_sf"/>
</dbReference>
<sequence length="1029" mass="109976">MRYGLTFLHRLSSFSAGATAGGLIVGLLSWVWCSQFVIAWGTGLASVTSIGVALVLAASIRLATRGTSGATSPSTWLAIAAWTVASPNVLAFTTGSSGRILDDPFRAFLTTQTAALFFLLPGFSLLLRGMPRSDEGNGAAIRRATVAAGAVWCLAPLTLGVWPGPHAAALGMAALLLARFVRELMSRTEAPVGTSTASVCQGDGLLITACGAATGAGMAIAITQWVQMQLFLPTAALWCATWGGLLLGVGGAMKSRRSGDSLSRAARHFATMALLVGAMAACFALLLRTAMTISGSVSWLPAIVVLRMLIVVALAYLPGRTLGFALSTVAGGATVAACGRPLLVAACFVGAFSAACWRDVTLLSAGPFSLAFGAAAVGLWLLSAGSANVHSRLRWTTLAAASLAVVAACVADPAGSIAAQRALFSGTHFQARALGVPGQLLRSLDDGRLLRSTVTSSGVTAVWSHSGVQWALRENGLTRGVVSTQPDLCPQSVPEVLAAVLPLTMHPQPHHILLMSASYPTVAATCLVFPVESVTAVDDNSAALTFCRESAERIVPSLNKGDNRLVLHHADPIRGLATSDRIYDVIISPDSIVGDLESVRQWTAEHLRMVASHLSAEGVYCQRITCFDLNVHSVLDVVRTAQAVFPVVQLSEVAPGEWLLVGRPTGEAVLDKTFLERLEKPHVRDVLAQAGWDWSIMLSLKTVHPEDLRGAAANASMISGADAGIAYALPMDVMQWGPKLEWRRQWMSRVARPQGDALGEEPALGDVAKRLSDVTLAQQVMIDHPDQFAAYRHFVKKRLQDRPRPKVIQVAGEGLKNGLDPEDARRKAYLAALGRAVESKSREDIDRLTQYFSPFDPLIAPFIPREFVHIDRQSPSPNVAAQWRCGLRSVFYAPPNDCSVTNVCDALELVQTHPEIAGDPEARWDCCNALLEVLKNRWGLRITSGASMKYGVADAHRTLELASSTLDQMDDLQEEAGVTAPDWRTRRMVLEKHLVRPVRSWRSEQAAVFALKASREPQPLTQTVAAETP</sequence>
<dbReference type="RefSeq" id="WP_145028552.1">
    <property type="nucleotide sequence ID" value="NZ_CP036271.1"/>
</dbReference>
<dbReference type="OrthoDB" id="207189at2"/>
<feature type="transmembrane region" description="Helical" evidence="1">
    <location>
        <begin position="75"/>
        <end position="93"/>
    </location>
</feature>
<dbReference type="AlphaFoldDB" id="A0A517SB88"/>
<dbReference type="EMBL" id="CP036271">
    <property type="protein sequence ID" value="QDT53379.1"/>
    <property type="molecule type" value="Genomic_DNA"/>
</dbReference>
<dbReference type="GO" id="GO:0004766">
    <property type="term" value="F:spermidine synthase activity"/>
    <property type="evidence" value="ECO:0007669"/>
    <property type="project" value="UniProtKB-EC"/>
</dbReference>
<protein>
    <submittedName>
        <fullName evidence="2">Spermidine synthase</fullName>
        <ecNumber evidence="2">2.5.1.16</ecNumber>
    </submittedName>
</protein>
<feature type="transmembrane region" description="Helical" evidence="1">
    <location>
        <begin position="38"/>
        <end position="63"/>
    </location>
</feature>
<organism evidence="2 3">
    <name type="scientific">Caulifigura coniformis</name>
    <dbReference type="NCBI Taxonomy" id="2527983"/>
    <lineage>
        <taxon>Bacteria</taxon>
        <taxon>Pseudomonadati</taxon>
        <taxon>Planctomycetota</taxon>
        <taxon>Planctomycetia</taxon>
        <taxon>Planctomycetales</taxon>
        <taxon>Planctomycetaceae</taxon>
        <taxon>Caulifigura</taxon>
    </lineage>
</organism>
<feature type="transmembrane region" description="Helical" evidence="1">
    <location>
        <begin position="231"/>
        <end position="253"/>
    </location>
</feature>
<feature type="transmembrane region" description="Helical" evidence="1">
    <location>
        <begin position="205"/>
        <end position="225"/>
    </location>
</feature>
<dbReference type="CDD" id="cd02440">
    <property type="entry name" value="AdoMet_MTases"/>
    <property type="match status" value="1"/>
</dbReference>
<dbReference type="EC" id="2.5.1.16" evidence="2"/>
<proteinExistence type="predicted"/>
<evidence type="ECO:0000313" key="2">
    <source>
        <dbReference type="EMBL" id="QDT53379.1"/>
    </source>
</evidence>
<evidence type="ECO:0000313" key="3">
    <source>
        <dbReference type="Proteomes" id="UP000315700"/>
    </source>
</evidence>
<feature type="transmembrane region" description="Helical" evidence="1">
    <location>
        <begin position="360"/>
        <end position="383"/>
    </location>
</feature>
<feature type="transmembrane region" description="Helical" evidence="1">
    <location>
        <begin position="139"/>
        <end position="161"/>
    </location>
</feature>
<feature type="transmembrane region" description="Helical" evidence="1">
    <location>
        <begin position="299"/>
        <end position="317"/>
    </location>
</feature>
<accession>A0A517SB88</accession>
<name>A0A517SB88_9PLAN</name>
<evidence type="ECO:0000256" key="1">
    <source>
        <dbReference type="SAM" id="Phobius"/>
    </source>
</evidence>
<reference evidence="2 3" key="1">
    <citation type="submission" date="2019-02" db="EMBL/GenBank/DDBJ databases">
        <title>Deep-cultivation of Planctomycetes and their phenomic and genomic characterization uncovers novel biology.</title>
        <authorList>
            <person name="Wiegand S."/>
            <person name="Jogler M."/>
            <person name="Boedeker C."/>
            <person name="Pinto D."/>
            <person name="Vollmers J."/>
            <person name="Rivas-Marin E."/>
            <person name="Kohn T."/>
            <person name="Peeters S.H."/>
            <person name="Heuer A."/>
            <person name="Rast P."/>
            <person name="Oberbeckmann S."/>
            <person name="Bunk B."/>
            <person name="Jeske O."/>
            <person name="Meyerdierks A."/>
            <person name="Storesund J.E."/>
            <person name="Kallscheuer N."/>
            <person name="Luecker S."/>
            <person name="Lage O.M."/>
            <person name="Pohl T."/>
            <person name="Merkel B.J."/>
            <person name="Hornburger P."/>
            <person name="Mueller R.-W."/>
            <person name="Bruemmer F."/>
            <person name="Labrenz M."/>
            <person name="Spormann A.M."/>
            <person name="Op den Camp H."/>
            <person name="Overmann J."/>
            <person name="Amann R."/>
            <person name="Jetten M.S.M."/>
            <person name="Mascher T."/>
            <person name="Medema M.H."/>
            <person name="Devos D.P."/>
            <person name="Kaster A.-K."/>
            <person name="Ovreas L."/>
            <person name="Rohde M."/>
            <person name="Galperin M.Y."/>
            <person name="Jogler C."/>
        </authorList>
    </citation>
    <scope>NUCLEOTIDE SEQUENCE [LARGE SCALE GENOMIC DNA]</scope>
    <source>
        <strain evidence="2 3">Pan44</strain>
    </source>
</reference>
<keyword evidence="1" id="KW-1133">Transmembrane helix</keyword>
<keyword evidence="1" id="KW-0812">Transmembrane</keyword>
<dbReference type="SUPFAM" id="SSF53335">
    <property type="entry name" value="S-adenosyl-L-methionine-dependent methyltransferases"/>
    <property type="match status" value="1"/>
</dbReference>
<feature type="transmembrane region" description="Helical" evidence="1">
    <location>
        <begin position="12"/>
        <end position="32"/>
    </location>
</feature>
<gene>
    <name evidence="2" type="primary">speE_3</name>
    <name evidence="2" type="ORF">Pan44_13960</name>
</gene>
<keyword evidence="1" id="KW-0472">Membrane</keyword>
<feature type="transmembrane region" description="Helical" evidence="1">
    <location>
        <begin position="329"/>
        <end position="354"/>
    </location>
</feature>
<keyword evidence="3" id="KW-1185">Reference proteome</keyword>
<dbReference type="Pfam" id="PF01564">
    <property type="entry name" value="Spermine_synth"/>
    <property type="match status" value="1"/>
</dbReference>
<feature type="transmembrane region" description="Helical" evidence="1">
    <location>
        <begin position="265"/>
        <end position="287"/>
    </location>
</feature>
<feature type="transmembrane region" description="Helical" evidence="1">
    <location>
        <begin position="105"/>
        <end position="127"/>
    </location>
</feature>
<dbReference type="Gene3D" id="3.40.50.150">
    <property type="entry name" value="Vaccinia Virus protein VP39"/>
    <property type="match status" value="1"/>
</dbReference>